<sequence>MSISVLVTMTLISVASFVPKPFIALCNTCMAMKLHFIKTFFKCSFILANAEPPTNHYEILAFPPHSNDWRWTTGNYATTDEDLNRNPKELTNNKLTLEYLCKILSRMLSTLDYCQKSISKMP</sequence>
<keyword evidence="3" id="KW-1185">Reference proteome</keyword>
<comment type="caution">
    <text evidence="2">The sequence shown here is derived from an EMBL/GenBank/DDBJ whole genome shotgun (WGS) entry which is preliminary data.</text>
</comment>
<feature type="signal peptide" evidence="1">
    <location>
        <begin position="1"/>
        <end position="16"/>
    </location>
</feature>
<proteinExistence type="predicted"/>
<dbReference type="EMBL" id="SDMP01000005">
    <property type="protein sequence ID" value="RYR56974.1"/>
    <property type="molecule type" value="Genomic_DNA"/>
</dbReference>
<dbReference type="AlphaFoldDB" id="A0A445D1N1"/>
<keyword evidence="1" id="KW-0732">Signal</keyword>
<protein>
    <recommendedName>
        <fullName evidence="4">Secreted protein</fullName>
    </recommendedName>
</protein>
<dbReference type="Proteomes" id="UP000289738">
    <property type="component" value="Chromosome A05"/>
</dbReference>
<accession>A0A445D1N1</accession>
<evidence type="ECO:0008006" key="4">
    <source>
        <dbReference type="Google" id="ProtNLM"/>
    </source>
</evidence>
<evidence type="ECO:0000313" key="2">
    <source>
        <dbReference type="EMBL" id="RYR56974.1"/>
    </source>
</evidence>
<evidence type="ECO:0000256" key="1">
    <source>
        <dbReference type="SAM" id="SignalP"/>
    </source>
</evidence>
<name>A0A445D1N1_ARAHY</name>
<organism evidence="2 3">
    <name type="scientific">Arachis hypogaea</name>
    <name type="common">Peanut</name>
    <dbReference type="NCBI Taxonomy" id="3818"/>
    <lineage>
        <taxon>Eukaryota</taxon>
        <taxon>Viridiplantae</taxon>
        <taxon>Streptophyta</taxon>
        <taxon>Embryophyta</taxon>
        <taxon>Tracheophyta</taxon>
        <taxon>Spermatophyta</taxon>
        <taxon>Magnoliopsida</taxon>
        <taxon>eudicotyledons</taxon>
        <taxon>Gunneridae</taxon>
        <taxon>Pentapetalae</taxon>
        <taxon>rosids</taxon>
        <taxon>fabids</taxon>
        <taxon>Fabales</taxon>
        <taxon>Fabaceae</taxon>
        <taxon>Papilionoideae</taxon>
        <taxon>50 kb inversion clade</taxon>
        <taxon>dalbergioids sensu lato</taxon>
        <taxon>Dalbergieae</taxon>
        <taxon>Pterocarpus clade</taxon>
        <taxon>Arachis</taxon>
    </lineage>
</organism>
<feature type="chain" id="PRO_5019545542" description="Secreted protein" evidence="1">
    <location>
        <begin position="17"/>
        <end position="122"/>
    </location>
</feature>
<gene>
    <name evidence="2" type="ORF">Ahy_A05g022715</name>
</gene>
<evidence type="ECO:0000313" key="3">
    <source>
        <dbReference type="Proteomes" id="UP000289738"/>
    </source>
</evidence>
<reference evidence="2 3" key="1">
    <citation type="submission" date="2019-01" db="EMBL/GenBank/DDBJ databases">
        <title>Sequencing of cultivated peanut Arachis hypogaea provides insights into genome evolution and oil improvement.</title>
        <authorList>
            <person name="Chen X."/>
        </authorList>
    </citation>
    <scope>NUCLEOTIDE SEQUENCE [LARGE SCALE GENOMIC DNA]</scope>
    <source>
        <strain evidence="3">cv. Fuhuasheng</strain>
        <tissue evidence="2">Leaves</tissue>
    </source>
</reference>